<sequence>MASLELQSSSSETAQKPQSQTSHDESNIVKTKTSKTASKKRSFVPRIGCFRSEPDVDGGPSPVTESGNNGDHHVPTHLVVMVNGITGSARDWKYAAKQFRKRFPQDILVHCSECNSSMLTFDGIDIMGERLANEVRSIIEHNPGLQNISFIGHSLGGLVARYAIGRLYEQNLTKQLSEGNGDCKTDGDGNPCLDEKSKGKIAGLKPMNFVTFATPHLGSRGHKQVPLFCGLYIMEKTASHMSWILRRTGKHLFLTDSENGKPPLLLQMVNDYGDLPFMSALQSFRRCVAYSNTCFDCLVGWSTSSIRRKVELPKCKHPPKNEKYPHIVNVEAPKISSTEKEAIFEANVNEHKTINMEEAMIRGLTKVSWERVDVSFKRSKQRFLAHGTIQVNTYCVNSDGADVISHVIDNFLL</sequence>
<dbReference type="GeneID" id="104591193"/>
<dbReference type="AlphaFoldDB" id="A0A1U7ZJ07"/>
<accession>A0A1U7ZJ07</accession>
<reference evidence="4" key="1">
    <citation type="submission" date="2025-08" db="UniProtKB">
        <authorList>
            <consortium name="RefSeq"/>
        </authorList>
    </citation>
    <scope>IDENTIFICATION</scope>
</reference>
<keyword evidence="3" id="KW-1185">Reference proteome</keyword>
<dbReference type="InterPro" id="IPR007751">
    <property type="entry name" value="DUF676_lipase-like"/>
</dbReference>
<dbReference type="GO" id="GO:0006629">
    <property type="term" value="P:lipid metabolic process"/>
    <property type="evidence" value="ECO:0000318"/>
    <property type="project" value="GO_Central"/>
</dbReference>
<gene>
    <name evidence="4" type="primary">LOC104591193</name>
</gene>
<dbReference type="InterPro" id="IPR044294">
    <property type="entry name" value="Lipase-like"/>
</dbReference>
<dbReference type="RefSeq" id="XP_010248285.1">
    <property type="nucleotide sequence ID" value="XM_010249983.2"/>
</dbReference>
<dbReference type="PANTHER" id="PTHR12482">
    <property type="entry name" value="LIPASE ROG1-RELATED-RELATED"/>
    <property type="match status" value="1"/>
</dbReference>
<feature type="region of interest" description="Disordered" evidence="1">
    <location>
        <begin position="1"/>
        <end position="74"/>
    </location>
</feature>
<name>A0A1U7ZJ07_NELNU</name>
<feature type="domain" description="DUF676" evidence="2">
    <location>
        <begin position="75"/>
        <end position="303"/>
    </location>
</feature>
<dbReference type="OMA" id="HCSRRNH"/>
<dbReference type="FunFam" id="3.40.50.1820:FF:000216">
    <property type="entry name" value="Alpha/beta-Hydrolases superfamily protein"/>
    <property type="match status" value="1"/>
</dbReference>
<dbReference type="Pfam" id="PF05057">
    <property type="entry name" value="DUF676"/>
    <property type="match status" value="1"/>
</dbReference>
<evidence type="ECO:0000256" key="1">
    <source>
        <dbReference type="SAM" id="MobiDB-lite"/>
    </source>
</evidence>
<proteinExistence type="predicted"/>
<organism evidence="3 4">
    <name type="scientific">Nelumbo nucifera</name>
    <name type="common">Sacred lotus</name>
    <dbReference type="NCBI Taxonomy" id="4432"/>
    <lineage>
        <taxon>Eukaryota</taxon>
        <taxon>Viridiplantae</taxon>
        <taxon>Streptophyta</taxon>
        <taxon>Embryophyta</taxon>
        <taxon>Tracheophyta</taxon>
        <taxon>Spermatophyta</taxon>
        <taxon>Magnoliopsida</taxon>
        <taxon>Proteales</taxon>
        <taxon>Nelumbonaceae</taxon>
        <taxon>Nelumbo</taxon>
    </lineage>
</organism>
<dbReference type="Proteomes" id="UP000189703">
    <property type="component" value="Unplaced"/>
</dbReference>
<dbReference type="KEGG" id="nnu:104591193"/>
<protein>
    <submittedName>
        <fullName evidence="4">Uncharacterized protein LOC104591193 isoform X1</fullName>
    </submittedName>
</protein>
<evidence type="ECO:0000313" key="3">
    <source>
        <dbReference type="Proteomes" id="UP000189703"/>
    </source>
</evidence>
<dbReference type="InParanoid" id="A0A1U7ZJ07"/>
<dbReference type="InterPro" id="IPR029058">
    <property type="entry name" value="AB_hydrolase_fold"/>
</dbReference>
<dbReference type="OrthoDB" id="273452at2759"/>
<dbReference type="PANTHER" id="PTHR12482:SF41">
    <property type="entry name" value="ALPHA_BETA-HYDROLASES SUPERFAMILY PROTEIN"/>
    <property type="match status" value="1"/>
</dbReference>
<dbReference type="Gene3D" id="3.40.50.1820">
    <property type="entry name" value="alpha/beta hydrolase"/>
    <property type="match status" value="1"/>
</dbReference>
<feature type="compositionally biased region" description="Polar residues" evidence="1">
    <location>
        <begin position="1"/>
        <end position="21"/>
    </location>
</feature>
<evidence type="ECO:0000259" key="2">
    <source>
        <dbReference type="Pfam" id="PF05057"/>
    </source>
</evidence>
<evidence type="ECO:0000313" key="4">
    <source>
        <dbReference type="RefSeq" id="XP_010248285.1"/>
    </source>
</evidence>
<dbReference type="SUPFAM" id="SSF53474">
    <property type="entry name" value="alpha/beta-Hydrolases"/>
    <property type="match status" value="1"/>
</dbReference>